<evidence type="ECO:0000313" key="2">
    <source>
        <dbReference type="Proteomes" id="UP000325081"/>
    </source>
</evidence>
<comment type="caution">
    <text evidence="1">The sequence shown here is derived from an EMBL/GenBank/DDBJ whole genome shotgun (WGS) entry which is preliminary data.</text>
</comment>
<sequence>MKKPVSDHIREKTNKAYGHNGERATTFPMMIKVGDTSSFDAISFARSSSSLDSRCWGVTRQTTPHQLQRERRVGICRMLAHEKRLCTSLSRVARQKSYTVCHPAGSPPLSLTTLAPASAKLKSSS</sequence>
<name>A0A5A7QMS4_STRAF</name>
<keyword evidence="2" id="KW-1185">Reference proteome</keyword>
<gene>
    <name evidence="1" type="ORF">STAS_22110</name>
</gene>
<dbReference type="EMBL" id="BKCP01007181">
    <property type="protein sequence ID" value="GER45181.1"/>
    <property type="molecule type" value="Genomic_DNA"/>
</dbReference>
<dbReference type="OrthoDB" id="508204at2759"/>
<accession>A0A5A7QMS4</accession>
<dbReference type="Proteomes" id="UP000325081">
    <property type="component" value="Unassembled WGS sequence"/>
</dbReference>
<dbReference type="AlphaFoldDB" id="A0A5A7QMS4"/>
<organism evidence="1 2">
    <name type="scientific">Striga asiatica</name>
    <name type="common">Asiatic witchweed</name>
    <name type="synonym">Buchnera asiatica</name>
    <dbReference type="NCBI Taxonomy" id="4170"/>
    <lineage>
        <taxon>Eukaryota</taxon>
        <taxon>Viridiplantae</taxon>
        <taxon>Streptophyta</taxon>
        <taxon>Embryophyta</taxon>
        <taxon>Tracheophyta</taxon>
        <taxon>Spermatophyta</taxon>
        <taxon>Magnoliopsida</taxon>
        <taxon>eudicotyledons</taxon>
        <taxon>Gunneridae</taxon>
        <taxon>Pentapetalae</taxon>
        <taxon>asterids</taxon>
        <taxon>lamiids</taxon>
        <taxon>Lamiales</taxon>
        <taxon>Orobanchaceae</taxon>
        <taxon>Buchnereae</taxon>
        <taxon>Striga</taxon>
    </lineage>
</organism>
<protein>
    <submittedName>
        <fullName evidence="1">Monovalent cation/H+ antiporter subunit E</fullName>
    </submittedName>
</protein>
<proteinExistence type="predicted"/>
<evidence type="ECO:0000313" key="1">
    <source>
        <dbReference type="EMBL" id="GER45181.1"/>
    </source>
</evidence>
<reference evidence="2" key="1">
    <citation type="journal article" date="2019" name="Curr. Biol.">
        <title>Genome Sequence of Striga asiatica Provides Insight into the Evolution of Plant Parasitism.</title>
        <authorList>
            <person name="Yoshida S."/>
            <person name="Kim S."/>
            <person name="Wafula E.K."/>
            <person name="Tanskanen J."/>
            <person name="Kim Y.M."/>
            <person name="Honaas L."/>
            <person name="Yang Z."/>
            <person name="Spallek T."/>
            <person name="Conn C.E."/>
            <person name="Ichihashi Y."/>
            <person name="Cheong K."/>
            <person name="Cui S."/>
            <person name="Der J.P."/>
            <person name="Gundlach H."/>
            <person name="Jiao Y."/>
            <person name="Hori C."/>
            <person name="Ishida J.K."/>
            <person name="Kasahara H."/>
            <person name="Kiba T."/>
            <person name="Kim M.S."/>
            <person name="Koo N."/>
            <person name="Laohavisit A."/>
            <person name="Lee Y.H."/>
            <person name="Lumba S."/>
            <person name="McCourt P."/>
            <person name="Mortimer J.C."/>
            <person name="Mutuku J.M."/>
            <person name="Nomura T."/>
            <person name="Sasaki-Sekimoto Y."/>
            <person name="Seto Y."/>
            <person name="Wang Y."/>
            <person name="Wakatake T."/>
            <person name="Sakakibara H."/>
            <person name="Demura T."/>
            <person name="Yamaguchi S."/>
            <person name="Yoneyama K."/>
            <person name="Manabe R.I."/>
            <person name="Nelson D.C."/>
            <person name="Schulman A.H."/>
            <person name="Timko M.P."/>
            <person name="dePamphilis C.W."/>
            <person name="Choi D."/>
            <person name="Shirasu K."/>
        </authorList>
    </citation>
    <scope>NUCLEOTIDE SEQUENCE [LARGE SCALE GENOMIC DNA]</scope>
    <source>
        <strain evidence="2">cv. UVA1</strain>
    </source>
</reference>